<proteinExistence type="predicted"/>
<keyword evidence="1" id="KW-0004">4Fe-4S</keyword>
<name>A0A2S8SR58_9BACT</name>
<feature type="domain" description="4Fe-4S" evidence="5">
    <location>
        <begin position="112"/>
        <end position="171"/>
    </location>
</feature>
<sequence length="172" mass="17453">MAIPVLPPSAPFTTQQRAYLNGFLAGVCGLDGIASNHQTNGAAISGVPTAMDDASLNRVGSDSGGNDLIAAPAASAAALNGVAASQSEPAPDESAPWHDAALGIAERMELAQDRPLPQKMMAAMAQLDCGQCGYLCKTYAQAIADGDEKSLRKCVPGGKETANQLKALVASA</sequence>
<evidence type="ECO:0000256" key="2">
    <source>
        <dbReference type="ARBA" id="ARBA00022723"/>
    </source>
</evidence>
<evidence type="ECO:0000256" key="1">
    <source>
        <dbReference type="ARBA" id="ARBA00022485"/>
    </source>
</evidence>
<dbReference type="GO" id="GO:0051539">
    <property type="term" value="F:4 iron, 4 sulfur cluster binding"/>
    <property type="evidence" value="ECO:0007669"/>
    <property type="project" value="UniProtKB-KW"/>
</dbReference>
<dbReference type="Pfam" id="PF04060">
    <property type="entry name" value="FeS"/>
    <property type="match status" value="1"/>
</dbReference>
<evidence type="ECO:0000259" key="5">
    <source>
        <dbReference type="PROSITE" id="PS51656"/>
    </source>
</evidence>
<dbReference type="GO" id="GO:0046872">
    <property type="term" value="F:metal ion binding"/>
    <property type="evidence" value="ECO:0007669"/>
    <property type="project" value="UniProtKB-KW"/>
</dbReference>
<dbReference type="Proteomes" id="UP000237684">
    <property type="component" value="Unassembled WGS sequence"/>
</dbReference>
<protein>
    <submittedName>
        <fullName evidence="6">Fe-S cluster</fullName>
    </submittedName>
</protein>
<dbReference type="PROSITE" id="PS51656">
    <property type="entry name" value="4FE4S"/>
    <property type="match status" value="1"/>
</dbReference>
<dbReference type="AlphaFoldDB" id="A0A2S8SR58"/>
<keyword evidence="7" id="KW-1185">Reference proteome</keyword>
<keyword evidence="4" id="KW-0411">Iron-sulfur</keyword>
<evidence type="ECO:0000313" key="7">
    <source>
        <dbReference type="Proteomes" id="UP000237684"/>
    </source>
</evidence>
<comment type="caution">
    <text evidence="6">The sequence shown here is derived from an EMBL/GenBank/DDBJ whole genome shotgun (WGS) entry which is preliminary data.</text>
</comment>
<gene>
    <name evidence="6" type="ORF">B1R32_11329</name>
</gene>
<organism evidence="6 7">
    <name type="scientific">Abditibacterium utsteinense</name>
    <dbReference type="NCBI Taxonomy" id="1960156"/>
    <lineage>
        <taxon>Bacteria</taxon>
        <taxon>Pseudomonadati</taxon>
        <taxon>Abditibacteriota</taxon>
        <taxon>Abditibacteriia</taxon>
        <taxon>Abditibacteriales</taxon>
        <taxon>Abditibacteriaceae</taxon>
        <taxon>Abditibacterium</taxon>
    </lineage>
</organism>
<evidence type="ECO:0000313" key="6">
    <source>
        <dbReference type="EMBL" id="PQV63302.1"/>
    </source>
</evidence>
<accession>A0A2S8SR58</accession>
<dbReference type="InParanoid" id="A0A2S8SR58"/>
<evidence type="ECO:0000256" key="3">
    <source>
        <dbReference type="ARBA" id="ARBA00023004"/>
    </source>
</evidence>
<evidence type="ECO:0000256" key="4">
    <source>
        <dbReference type="ARBA" id="ARBA00023014"/>
    </source>
</evidence>
<keyword evidence="2" id="KW-0479">Metal-binding</keyword>
<dbReference type="RefSeq" id="WP_202973520.1">
    <property type="nucleotide sequence ID" value="NZ_NIGF01000013.1"/>
</dbReference>
<keyword evidence="3" id="KW-0408">Iron</keyword>
<dbReference type="Gene3D" id="1.10.15.40">
    <property type="entry name" value="Electron transport complex subunit B, putative Fe-S cluster"/>
    <property type="match status" value="1"/>
</dbReference>
<dbReference type="InterPro" id="IPR007202">
    <property type="entry name" value="4Fe-4S_dom"/>
</dbReference>
<reference evidence="6 7" key="1">
    <citation type="journal article" date="2018" name="Syst. Appl. Microbiol.">
        <title>Abditibacterium utsteinense sp. nov., the first cultivated member of candidate phylum FBP, isolated from ice-free Antarctic soil samples.</title>
        <authorList>
            <person name="Tahon G."/>
            <person name="Tytgat B."/>
            <person name="Lebbe L."/>
            <person name="Carlier A."/>
            <person name="Willems A."/>
        </authorList>
    </citation>
    <scope>NUCLEOTIDE SEQUENCE [LARGE SCALE GENOMIC DNA]</scope>
    <source>
        <strain evidence="6 7">LMG 29911</strain>
    </source>
</reference>
<dbReference type="EMBL" id="NIGF01000013">
    <property type="protein sequence ID" value="PQV63302.1"/>
    <property type="molecule type" value="Genomic_DNA"/>
</dbReference>